<evidence type="ECO:0000313" key="1">
    <source>
        <dbReference type="EMBL" id="KIU16093.1"/>
    </source>
</evidence>
<comment type="caution">
    <text evidence="1">The sequence shown here is derived from an EMBL/GenBank/DDBJ whole genome shotgun (WGS) entry which is preliminary data.</text>
</comment>
<dbReference type="Proteomes" id="UP000032221">
    <property type="component" value="Unassembled WGS sequence"/>
</dbReference>
<proteinExistence type="predicted"/>
<reference evidence="1 2" key="1">
    <citation type="submission" date="2015-01" db="EMBL/GenBank/DDBJ databases">
        <title>Genome sequence of Mycobacterium llatzerense and Mycobacterium immunogenum recovered from brain abscess.</title>
        <authorList>
            <person name="Greninger A.L."/>
            <person name="Langelier C."/>
            <person name="Cunningham G."/>
            <person name="Chiu C.Y."/>
            <person name="Miller S."/>
        </authorList>
    </citation>
    <scope>NUCLEOTIDE SEQUENCE [LARGE SCALE GENOMIC DNA]</scope>
    <source>
        <strain evidence="1 2">CLUC14</strain>
    </source>
</reference>
<protein>
    <recommendedName>
        <fullName evidence="3">Alpha/beta hydrolase</fullName>
    </recommendedName>
</protein>
<gene>
    <name evidence="1" type="ORF">TL10_15415</name>
</gene>
<evidence type="ECO:0008006" key="3">
    <source>
        <dbReference type="Google" id="ProtNLM"/>
    </source>
</evidence>
<dbReference type="AlphaFoldDB" id="A0A0D1J3D5"/>
<sequence length="198" mass="21570">MHRGPLTWRAPLLYWFDAMTYSNIAGQIGLRSLMNRRPLDLPVLFITHSRGAGVAFSCISDPVYDDHIEVGEYEASTLQSAPSVALVCLAPAVGNGHSLPKVRAALPKNSSLGIGFNERDPALQKPFVGAQSLGDTSLGTNDDYFQNAERSTNMGSTWLYRSVYADHPKHDLQGYLEHEGGKPFNALLDGAVATLRIV</sequence>
<evidence type="ECO:0000313" key="2">
    <source>
        <dbReference type="Proteomes" id="UP000032221"/>
    </source>
</evidence>
<dbReference type="PATRIC" id="fig|280871.6.peg.3196"/>
<keyword evidence="2" id="KW-1185">Reference proteome</keyword>
<dbReference type="EMBL" id="JXST01000020">
    <property type="protein sequence ID" value="KIU16093.1"/>
    <property type="molecule type" value="Genomic_DNA"/>
</dbReference>
<name>A0A0D1J3D5_9MYCO</name>
<accession>A0A0D1J3D5</accession>
<organism evidence="1 2">
    <name type="scientific">Mycolicibacterium llatzerense</name>
    <dbReference type="NCBI Taxonomy" id="280871"/>
    <lineage>
        <taxon>Bacteria</taxon>
        <taxon>Bacillati</taxon>
        <taxon>Actinomycetota</taxon>
        <taxon>Actinomycetes</taxon>
        <taxon>Mycobacteriales</taxon>
        <taxon>Mycobacteriaceae</taxon>
        <taxon>Mycolicibacterium</taxon>
    </lineage>
</organism>